<dbReference type="GeneID" id="26118512"/>
<dbReference type="PRINTS" id="PR01436">
    <property type="entry name" value="NADHDHGNASE2"/>
</dbReference>
<evidence type="ECO:0000256" key="13">
    <source>
        <dbReference type="ARBA" id="ARBA00023027"/>
    </source>
</evidence>
<keyword evidence="12 18" id="KW-1133">Transmembrane helix</keyword>
<evidence type="ECO:0000256" key="18">
    <source>
        <dbReference type="RuleBase" id="RU003403"/>
    </source>
</evidence>
<evidence type="ECO:0000256" key="16">
    <source>
        <dbReference type="ARBA" id="ARBA00023136"/>
    </source>
</evidence>
<comment type="function">
    <text evidence="1">Core subunit of the mitochondrial membrane respiratory chain NADH dehydrogenase (Complex I) that is believed to belong to the minimal assembly required for catalysis. Complex I functions in the transfer of electrons from NADH to the respiratory chain. The immediate electron acceptor for the enzyme is believed to be ubiquinone.</text>
</comment>
<dbReference type="GO" id="GO:0006120">
    <property type="term" value="P:mitochondrial electron transport, NADH to ubiquinone"/>
    <property type="evidence" value="ECO:0007669"/>
    <property type="project" value="InterPro"/>
</dbReference>
<feature type="transmembrane region" description="Helical" evidence="18">
    <location>
        <begin position="144"/>
        <end position="162"/>
    </location>
</feature>
<keyword evidence="7 18" id="KW-0679">Respiratory chain</keyword>
<evidence type="ECO:0000256" key="3">
    <source>
        <dbReference type="ARBA" id="ARBA00007012"/>
    </source>
</evidence>
<evidence type="ECO:0000256" key="14">
    <source>
        <dbReference type="ARBA" id="ARBA00023075"/>
    </source>
</evidence>
<geneLocation type="mitochondrion" evidence="20"/>
<evidence type="ECO:0000256" key="7">
    <source>
        <dbReference type="ARBA" id="ARBA00022660"/>
    </source>
</evidence>
<evidence type="ECO:0000256" key="8">
    <source>
        <dbReference type="ARBA" id="ARBA00022692"/>
    </source>
</evidence>
<evidence type="ECO:0000256" key="11">
    <source>
        <dbReference type="ARBA" id="ARBA00022982"/>
    </source>
</evidence>
<evidence type="ECO:0000256" key="6">
    <source>
        <dbReference type="ARBA" id="ARBA00022448"/>
    </source>
</evidence>
<evidence type="ECO:0000256" key="5">
    <source>
        <dbReference type="ARBA" id="ARBA00021008"/>
    </source>
</evidence>
<evidence type="ECO:0000256" key="1">
    <source>
        <dbReference type="ARBA" id="ARBA00003257"/>
    </source>
</evidence>
<keyword evidence="11 18" id="KW-0249">Electron transport</keyword>
<dbReference type="EC" id="7.1.1.2" evidence="4 18"/>
<comment type="catalytic activity">
    <reaction evidence="17 18">
        <text>a ubiquinone + NADH + 5 H(+)(in) = a ubiquinol + NAD(+) + 4 H(+)(out)</text>
        <dbReference type="Rhea" id="RHEA:29091"/>
        <dbReference type="Rhea" id="RHEA-COMP:9565"/>
        <dbReference type="Rhea" id="RHEA-COMP:9566"/>
        <dbReference type="ChEBI" id="CHEBI:15378"/>
        <dbReference type="ChEBI" id="CHEBI:16389"/>
        <dbReference type="ChEBI" id="CHEBI:17976"/>
        <dbReference type="ChEBI" id="CHEBI:57540"/>
        <dbReference type="ChEBI" id="CHEBI:57945"/>
        <dbReference type="EC" id="7.1.1.2"/>
    </reaction>
</comment>
<dbReference type="CTD" id="4536"/>
<proteinExistence type="inferred from homology"/>
<dbReference type="InterPro" id="IPR050175">
    <property type="entry name" value="Complex_I_Subunit_2"/>
</dbReference>
<evidence type="ECO:0000256" key="2">
    <source>
        <dbReference type="ARBA" id="ARBA00004448"/>
    </source>
</evidence>
<dbReference type="GO" id="GO:0008137">
    <property type="term" value="F:NADH dehydrogenase (ubiquinone) activity"/>
    <property type="evidence" value="ECO:0007669"/>
    <property type="project" value="UniProtKB-EC"/>
</dbReference>
<dbReference type="OrthoDB" id="4092844at2759"/>
<feature type="transmembrane region" description="Helical" evidence="18">
    <location>
        <begin position="169"/>
        <end position="187"/>
    </location>
</feature>
<keyword evidence="14 18" id="KW-0830">Ubiquinone</keyword>
<dbReference type="EMBL" id="KP721459">
    <property type="protein sequence ID" value="AKL90605.1"/>
    <property type="molecule type" value="Genomic_DNA"/>
</dbReference>
<gene>
    <name evidence="20" type="primary">ND2</name>
</gene>
<comment type="similarity">
    <text evidence="3 18">Belongs to the complex I subunit 2 family.</text>
</comment>
<evidence type="ECO:0000256" key="4">
    <source>
        <dbReference type="ARBA" id="ARBA00012944"/>
    </source>
</evidence>
<dbReference type="GO" id="GO:0005743">
    <property type="term" value="C:mitochondrial inner membrane"/>
    <property type="evidence" value="ECO:0007669"/>
    <property type="project" value="UniProtKB-SubCell"/>
</dbReference>
<evidence type="ECO:0000313" key="20">
    <source>
        <dbReference type="EMBL" id="AKL90605.1"/>
    </source>
</evidence>
<dbReference type="AlphaFoldDB" id="A0A0N7CDQ4"/>
<keyword evidence="6" id="KW-0813">Transport</keyword>
<accession>A0A0N7CDQ4</accession>
<evidence type="ECO:0000256" key="10">
    <source>
        <dbReference type="ARBA" id="ARBA00022967"/>
    </source>
</evidence>
<organism evidence="20">
    <name type="scientific">Daphnia carinata</name>
    <dbReference type="NCBI Taxonomy" id="120202"/>
    <lineage>
        <taxon>Eukaryota</taxon>
        <taxon>Metazoa</taxon>
        <taxon>Ecdysozoa</taxon>
        <taxon>Arthropoda</taxon>
        <taxon>Crustacea</taxon>
        <taxon>Branchiopoda</taxon>
        <taxon>Diplostraca</taxon>
        <taxon>Cladocera</taxon>
        <taxon>Anomopoda</taxon>
        <taxon>Daphniidae</taxon>
        <taxon>Daphnia</taxon>
    </lineage>
</organism>
<evidence type="ECO:0000259" key="19">
    <source>
        <dbReference type="Pfam" id="PF00361"/>
    </source>
</evidence>
<feature type="transmembrane region" description="Helical" evidence="18">
    <location>
        <begin position="193"/>
        <end position="211"/>
    </location>
</feature>
<dbReference type="PANTHER" id="PTHR46552:SF1">
    <property type="entry name" value="NADH-UBIQUINONE OXIDOREDUCTASE CHAIN 2"/>
    <property type="match status" value="1"/>
</dbReference>
<sequence>MWLSPSLILMFMSIFSSIFLVMSSPSFLISWVGLELNTLVFLPIMLNKKLSIISEASVKYFLTQTLASILIILSAFFFFFDFMILGNLILLCGLAIKLGAAPFHSWMLSVAETLSWLCLFILLTVRKINPLLILWGFIEYDLGLMDTLIILSLCVGGLLGLVQTSTRLLVTFSSINNLGWLLVSLSFDLWLGVLYFFIYMVVLLPVILIFDTFNISHINEFVLVNFNSSKQIFMFLSILSLGGLPPFLGFLPKWLILQNTISVGWYFFSFFMILASLFTLFFYLRMMFTSFIMNSTNLLFLNFTYSLNNLITFTLSLSIFGLFLFLFI</sequence>
<evidence type="ECO:0000256" key="15">
    <source>
        <dbReference type="ARBA" id="ARBA00023128"/>
    </source>
</evidence>
<name>A0A0N7CDQ4_9CRUS</name>
<dbReference type="PANTHER" id="PTHR46552">
    <property type="entry name" value="NADH-UBIQUINONE OXIDOREDUCTASE CHAIN 2"/>
    <property type="match status" value="1"/>
</dbReference>
<protein>
    <recommendedName>
        <fullName evidence="5 18">NADH-ubiquinone oxidoreductase chain 2</fullName>
        <ecNumber evidence="4 18">7.1.1.2</ecNumber>
    </recommendedName>
</protein>
<evidence type="ECO:0000256" key="12">
    <source>
        <dbReference type="ARBA" id="ARBA00022989"/>
    </source>
</evidence>
<dbReference type="RefSeq" id="YP_009175352.1">
    <property type="nucleotide sequence ID" value="NC_028152.1"/>
</dbReference>
<keyword evidence="9 18" id="KW-0999">Mitochondrion inner membrane</keyword>
<feature type="transmembrane region" description="Helical" evidence="18">
    <location>
        <begin position="305"/>
        <end position="327"/>
    </location>
</feature>
<dbReference type="InterPro" id="IPR001750">
    <property type="entry name" value="ND/Mrp_TM"/>
</dbReference>
<keyword evidence="10 18" id="KW-1278">Translocase</keyword>
<feature type="transmembrane region" description="Helical" evidence="18">
    <location>
        <begin position="232"/>
        <end position="251"/>
    </location>
</feature>
<evidence type="ECO:0000256" key="17">
    <source>
        <dbReference type="ARBA" id="ARBA00049551"/>
    </source>
</evidence>
<feature type="transmembrane region" description="Helical" evidence="18">
    <location>
        <begin position="263"/>
        <end position="284"/>
    </location>
</feature>
<keyword evidence="15 18" id="KW-0496">Mitochondrion</keyword>
<keyword evidence="8 18" id="KW-0812">Transmembrane</keyword>
<comment type="function">
    <text evidence="18">Core subunit of the mitochondrial membrane respiratory chain NADH dehydrogenase (Complex I) which catalyzes electron transfer from NADH through the respiratory chain, using ubiquinone as an electron acceptor. Essential for the catalytic activity and assembly of complex I.</text>
</comment>
<comment type="subcellular location">
    <subcellularLocation>
        <location evidence="2 18">Mitochondrion inner membrane</location>
        <topology evidence="2 18">Multi-pass membrane protein</topology>
    </subcellularLocation>
</comment>
<keyword evidence="13 18" id="KW-0520">NAD</keyword>
<feature type="transmembrane region" description="Helical" evidence="18">
    <location>
        <begin position="7"/>
        <end position="22"/>
    </location>
</feature>
<feature type="domain" description="NADH:quinone oxidoreductase/Mrp antiporter transmembrane" evidence="19">
    <location>
        <begin position="26"/>
        <end position="279"/>
    </location>
</feature>
<dbReference type="Pfam" id="PF00361">
    <property type="entry name" value="Proton_antipo_M"/>
    <property type="match status" value="1"/>
</dbReference>
<dbReference type="InterPro" id="IPR003917">
    <property type="entry name" value="NADH_UbQ_OxRdtase_chain2"/>
</dbReference>
<reference evidence="20" key="1">
    <citation type="submission" date="2015-01" db="EMBL/GenBank/DDBJ databases">
        <title>The complete sequence of the mitochondrial genome of three Daphnia species from China.</title>
        <authorList>
            <person name="Cheng R."/>
            <person name="Geng X."/>
            <person name="Wang Y."/>
            <person name="Deng B."/>
            <person name="Li J."/>
            <person name="Peng S."/>
            <person name="Zhang X."/>
            <person name="Zhang H."/>
        </authorList>
    </citation>
    <scope>NUCLEOTIDE SEQUENCE</scope>
</reference>
<evidence type="ECO:0000256" key="9">
    <source>
        <dbReference type="ARBA" id="ARBA00022792"/>
    </source>
</evidence>
<keyword evidence="16 18" id="KW-0472">Membrane</keyword>